<organism evidence="2 3">
    <name type="scientific">Chryseobacterium taihuense</name>
    <dbReference type="NCBI Taxonomy" id="1141221"/>
    <lineage>
        <taxon>Bacteria</taxon>
        <taxon>Pseudomonadati</taxon>
        <taxon>Bacteroidota</taxon>
        <taxon>Flavobacteriia</taxon>
        <taxon>Flavobacteriales</taxon>
        <taxon>Weeksellaceae</taxon>
        <taxon>Chryseobacterium group</taxon>
        <taxon>Chryseobacterium</taxon>
    </lineage>
</organism>
<keyword evidence="1" id="KW-0472">Membrane</keyword>
<comment type="caution">
    <text evidence="2">The sequence shown here is derived from an EMBL/GenBank/DDBJ whole genome shotgun (WGS) entry which is preliminary data.</text>
</comment>
<sequence length="144" mass="16912">MMFLLSALFFVLGFWLMFGSFESHTGSYSRYSYVKEPFFRFPAGFFFICFFGIGLFIMFIKLFSSKPGLLINNKGIINQSTRVSGDLILWDDIEKIIITEASHQRFIMIILKNHQKYLKKVESRFKRKVMELNYNSIKISANTL</sequence>
<protein>
    <submittedName>
        <fullName evidence="2">Uncharacterized protein</fullName>
    </submittedName>
</protein>
<evidence type="ECO:0000313" key="3">
    <source>
        <dbReference type="Proteomes" id="UP000199242"/>
    </source>
</evidence>
<dbReference type="InterPro" id="IPR048136">
    <property type="entry name" value="STM3941-like"/>
</dbReference>
<keyword evidence="1" id="KW-1133">Transmembrane helix</keyword>
<dbReference type="EMBL" id="FNHD01000012">
    <property type="protein sequence ID" value="SDM07769.1"/>
    <property type="molecule type" value="Genomic_DNA"/>
</dbReference>
<evidence type="ECO:0000256" key="1">
    <source>
        <dbReference type="SAM" id="Phobius"/>
    </source>
</evidence>
<dbReference type="Proteomes" id="UP000199242">
    <property type="component" value="Unassembled WGS sequence"/>
</dbReference>
<feature type="transmembrane region" description="Helical" evidence="1">
    <location>
        <begin position="43"/>
        <end position="64"/>
    </location>
</feature>
<dbReference type="NCBIfam" id="NF041635">
    <property type="entry name" value="STM3941_fam"/>
    <property type="match status" value="1"/>
</dbReference>
<keyword evidence="1" id="KW-0812">Transmembrane</keyword>
<evidence type="ECO:0000313" key="2">
    <source>
        <dbReference type="EMBL" id="SDM07769.1"/>
    </source>
</evidence>
<reference evidence="2 3" key="1">
    <citation type="submission" date="2016-10" db="EMBL/GenBank/DDBJ databases">
        <authorList>
            <person name="Varghese N."/>
            <person name="Submissions S."/>
        </authorList>
    </citation>
    <scope>NUCLEOTIDE SEQUENCE [LARGE SCALE GENOMIC DNA]</scope>
    <source>
        <strain evidence="2 3">CGMCC 1.10941</strain>
    </source>
</reference>
<accession>A0ABY0QXC5</accession>
<name>A0ABY0QXC5_9FLAO</name>
<proteinExistence type="predicted"/>
<gene>
    <name evidence="2" type="ORF">SAMN05216273_11266</name>
</gene>
<keyword evidence="3" id="KW-1185">Reference proteome</keyword>